<dbReference type="RefSeq" id="WP_374219777.1">
    <property type="nucleotide sequence ID" value="NZ_JAXOVW010000185.1"/>
</dbReference>
<evidence type="ECO:0000259" key="2">
    <source>
        <dbReference type="PROSITE" id="PS50943"/>
    </source>
</evidence>
<evidence type="ECO:0000313" key="3">
    <source>
        <dbReference type="EMBL" id="MDZ5610591.1"/>
    </source>
</evidence>
<feature type="domain" description="HTH cro/C1-type" evidence="2">
    <location>
        <begin position="5"/>
        <end position="59"/>
    </location>
</feature>
<dbReference type="Proteomes" id="UP001291930">
    <property type="component" value="Unassembled WGS sequence"/>
</dbReference>
<gene>
    <name evidence="3" type="ORF">U2I54_27180</name>
</gene>
<organism evidence="3 4">
    <name type="scientific">Bacillus bingmayongensis</name>
    <dbReference type="NCBI Taxonomy" id="1150157"/>
    <lineage>
        <taxon>Bacteria</taxon>
        <taxon>Bacillati</taxon>
        <taxon>Bacillota</taxon>
        <taxon>Bacilli</taxon>
        <taxon>Bacillales</taxon>
        <taxon>Bacillaceae</taxon>
        <taxon>Bacillus</taxon>
    </lineage>
</organism>
<dbReference type="CDD" id="cd00093">
    <property type="entry name" value="HTH_XRE"/>
    <property type="match status" value="1"/>
</dbReference>
<dbReference type="InterPro" id="IPR001387">
    <property type="entry name" value="Cro/C1-type_HTH"/>
</dbReference>
<evidence type="ECO:0000313" key="4">
    <source>
        <dbReference type="Proteomes" id="UP001291930"/>
    </source>
</evidence>
<keyword evidence="4" id="KW-1185">Reference proteome</keyword>
<proteinExistence type="predicted"/>
<dbReference type="PANTHER" id="PTHR46558:SF14">
    <property type="entry name" value="HTH-TYPE TRANSCRIPTIONAL REGULATOR ANSR"/>
    <property type="match status" value="1"/>
</dbReference>
<dbReference type="EMBL" id="JAXOVW010000185">
    <property type="protein sequence ID" value="MDZ5610591.1"/>
    <property type="molecule type" value="Genomic_DNA"/>
</dbReference>
<dbReference type="InterPro" id="IPR010982">
    <property type="entry name" value="Lambda_DNA-bd_dom_sf"/>
</dbReference>
<accession>A0ABU5K4B8</accession>
<sequence>MLERLSELRKKQKWSLQDTADRLGIAKSTYAGYENGYRFPSLQSLSKIADLFDTSVDYILGRTEYPQKKIGVVEITKILKDSNHTLSIDGESLSTEEIIEFIAFVRSKRELKAGRIEELLSTIENK</sequence>
<dbReference type="SUPFAM" id="SSF47413">
    <property type="entry name" value="lambda repressor-like DNA-binding domains"/>
    <property type="match status" value="1"/>
</dbReference>
<keyword evidence="1" id="KW-0238">DNA-binding</keyword>
<name>A0ABU5K4B8_9BACI</name>
<reference evidence="4" key="1">
    <citation type="submission" date="2023-11" db="EMBL/GenBank/DDBJ databases">
        <title>Genome Sequence of Bacillus pseudomycoides stain BUPM19.</title>
        <authorList>
            <person name="Farhat A."/>
        </authorList>
    </citation>
    <scope>NUCLEOTIDE SEQUENCE [LARGE SCALE GENOMIC DNA]</scope>
    <source>
        <strain evidence="4">BUPM19</strain>
    </source>
</reference>
<dbReference type="PROSITE" id="PS50943">
    <property type="entry name" value="HTH_CROC1"/>
    <property type="match status" value="1"/>
</dbReference>
<dbReference type="SMART" id="SM00530">
    <property type="entry name" value="HTH_XRE"/>
    <property type="match status" value="1"/>
</dbReference>
<dbReference type="Pfam" id="PF01381">
    <property type="entry name" value="HTH_3"/>
    <property type="match status" value="1"/>
</dbReference>
<dbReference type="Gene3D" id="1.10.260.40">
    <property type="entry name" value="lambda repressor-like DNA-binding domains"/>
    <property type="match status" value="1"/>
</dbReference>
<dbReference type="PANTHER" id="PTHR46558">
    <property type="entry name" value="TRACRIPTIONAL REGULATORY PROTEIN-RELATED-RELATED"/>
    <property type="match status" value="1"/>
</dbReference>
<evidence type="ECO:0000256" key="1">
    <source>
        <dbReference type="ARBA" id="ARBA00023125"/>
    </source>
</evidence>
<comment type="caution">
    <text evidence="3">The sequence shown here is derived from an EMBL/GenBank/DDBJ whole genome shotgun (WGS) entry which is preliminary data.</text>
</comment>
<protein>
    <submittedName>
        <fullName evidence="3">Helix-turn-helix transcriptional regulator</fullName>
    </submittedName>
</protein>